<dbReference type="EMBL" id="CACRXK020005017">
    <property type="protein sequence ID" value="CAB4004840.1"/>
    <property type="molecule type" value="Genomic_DNA"/>
</dbReference>
<keyword evidence="2" id="KW-1185">Reference proteome</keyword>
<evidence type="ECO:0000313" key="1">
    <source>
        <dbReference type="EMBL" id="CAB4004840.1"/>
    </source>
</evidence>
<sequence length="137" mass="15952">MDIKQKHHCNVIVLWLTRANMRTYHKPDLIGHSESRDSSLPGLALDEQCNIMTPWHQIRNRKPEENKRNDSLKLVVNMFLIMEQKQQTFRITAIYKNGKYVPWNNSSQRSCSYSFKCSYFSITGGLCSRRTTTGANP</sequence>
<organism evidence="1 2">
    <name type="scientific">Paramuricea clavata</name>
    <name type="common">Red gorgonian</name>
    <name type="synonym">Violescent sea-whip</name>
    <dbReference type="NCBI Taxonomy" id="317549"/>
    <lineage>
        <taxon>Eukaryota</taxon>
        <taxon>Metazoa</taxon>
        <taxon>Cnidaria</taxon>
        <taxon>Anthozoa</taxon>
        <taxon>Octocorallia</taxon>
        <taxon>Malacalcyonacea</taxon>
        <taxon>Plexauridae</taxon>
        <taxon>Paramuricea</taxon>
    </lineage>
</organism>
<protein>
    <submittedName>
        <fullName evidence="1">Uncharacterized protein</fullName>
    </submittedName>
</protein>
<gene>
    <name evidence="1" type="ORF">PACLA_8A042679</name>
</gene>
<dbReference type="AlphaFoldDB" id="A0A7D9IFF9"/>
<proteinExistence type="predicted"/>
<name>A0A7D9IFF9_PARCT</name>
<dbReference type="Proteomes" id="UP001152795">
    <property type="component" value="Unassembled WGS sequence"/>
</dbReference>
<reference evidence="1" key="1">
    <citation type="submission" date="2020-04" db="EMBL/GenBank/DDBJ databases">
        <authorList>
            <person name="Alioto T."/>
            <person name="Alioto T."/>
            <person name="Gomez Garrido J."/>
        </authorList>
    </citation>
    <scope>NUCLEOTIDE SEQUENCE</scope>
    <source>
        <strain evidence="1">A484AB</strain>
    </source>
</reference>
<accession>A0A7D9IFF9</accession>
<feature type="non-terminal residue" evidence="1">
    <location>
        <position position="1"/>
    </location>
</feature>
<comment type="caution">
    <text evidence="1">The sequence shown here is derived from an EMBL/GenBank/DDBJ whole genome shotgun (WGS) entry which is preliminary data.</text>
</comment>
<evidence type="ECO:0000313" key="2">
    <source>
        <dbReference type="Proteomes" id="UP001152795"/>
    </source>
</evidence>